<gene>
    <name evidence="1" type="ORF">S01H1_79274</name>
</gene>
<reference evidence="1" key="1">
    <citation type="journal article" date="2014" name="Front. Microbiol.">
        <title>High frequency of phylogenetically diverse reductive dehalogenase-homologous genes in deep subseafloor sedimentary metagenomes.</title>
        <authorList>
            <person name="Kawai M."/>
            <person name="Futagami T."/>
            <person name="Toyoda A."/>
            <person name="Takaki Y."/>
            <person name="Nishi S."/>
            <person name="Hori S."/>
            <person name="Arai W."/>
            <person name="Tsubouchi T."/>
            <person name="Morono Y."/>
            <person name="Uchiyama I."/>
            <person name="Ito T."/>
            <person name="Fujiyama A."/>
            <person name="Inagaki F."/>
            <person name="Takami H."/>
        </authorList>
    </citation>
    <scope>NUCLEOTIDE SEQUENCE</scope>
    <source>
        <strain evidence="1">Expedition CK06-06</strain>
    </source>
</reference>
<dbReference type="AlphaFoldDB" id="X0ZT76"/>
<feature type="non-terminal residue" evidence="1">
    <location>
        <position position="1"/>
    </location>
</feature>
<accession>X0ZT76</accession>
<evidence type="ECO:0000313" key="1">
    <source>
        <dbReference type="EMBL" id="GAG51426.1"/>
    </source>
</evidence>
<dbReference type="EMBL" id="BARS01053425">
    <property type="protein sequence ID" value="GAG51426.1"/>
    <property type="molecule type" value="Genomic_DNA"/>
</dbReference>
<organism evidence="1">
    <name type="scientific">marine sediment metagenome</name>
    <dbReference type="NCBI Taxonomy" id="412755"/>
    <lineage>
        <taxon>unclassified sequences</taxon>
        <taxon>metagenomes</taxon>
        <taxon>ecological metagenomes</taxon>
    </lineage>
</organism>
<sequence>TAILNFKEIDNELVNIVVPFWKLIWEKENPAIDQKTSALSQKSFPGYWQFKIPRGFYGVGC</sequence>
<proteinExistence type="predicted"/>
<name>X0ZT76_9ZZZZ</name>
<protein>
    <submittedName>
        <fullName evidence="1">Uncharacterized protein</fullName>
    </submittedName>
</protein>
<comment type="caution">
    <text evidence="1">The sequence shown here is derived from an EMBL/GenBank/DDBJ whole genome shotgun (WGS) entry which is preliminary data.</text>
</comment>